<accession>A0A9W6INF9</accession>
<dbReference type="SMART" id="SM00862">
    <property type="entry name" value="Trans_reg_C"/>
    <property type="match status" value="1"/>
</dbReference>
<feature type="DNA-binding region" description="OmpR/PhoB-type" evidence="2">
    <location>
        <begin position="1"/>
        <end position="68"/>
    </location>
</feature>
<dbReference type="GO" id="GO:0003677">
    <property type="term" value="F:DNA binding"/>
    <property type="evidence" value="ECO:0007669"/>
    <property type="project" value="UniProtKB-UniRule"/>
</dbReference>
<dbReference type="GO" id="GO:0000160">
    <property type="term" value="P:phosphorelay signal transduction system"/>
    <property type="evidence" value="ECO:0007669"/>
    <property type="project" value="InterPro"/>
</dbReference>
<dbReference type="InterPro" id="IPR001867">
    <property type="entry name" value="OmpR/PhoB-type_DNA-bd"/>
</dbReference>
<dbReference type="PROSITE" id="PS51755">
    <property type="entry name" value="OMPR_PHOB"/>
    <property type="match status" value="1"/>
</dbReference>
<dbReference type="Proteomes" id="UP001143486">
    <property type="component" value="Unassembled WGS sequence"/>
</dbReference>
<evidence type="ECO:0000259" key="4">
    <source>
        <dbReference type="PROSITE" id="PS51755"/>
    </source>
</evidence>
<dbReference type="GO" id="GO:0006355">
    <property type="term" value="P:regulation of DNA-templated transcription"/>
    <property type="evidence" value="ECO:0007669"/>
    <property type="project" value="InterPro"/>
</dbReference>
<keyword evidence="3" id="KW-0812">Transmembrane</keyword>
<evidence type="ECO:0000256" key="3">
    <source>
        <dbReference type="SAM" id="Phobius"/>
    </source>
</evidence>
<feature type="domain" description="OmpR/PhoB-type" evidence="4">
    <location>
        <begin position="1"/>
        <end position="68"/>
    </location>
</feature>
<dbReference type="SUPFAM" id="SSF46894">
    <property type="entry name" value="C-terminal effector domain of the bipartite response regulators"/>
    <property type="match status" value="1"/>
</dbReference>
<dbReference type="Pfam" id="PF00486">
    <property type="entry name" value="Trans_reg_C"/>
    <property type="match status" value="1"/>
</dbReference>
<keyword evidence="3" id="KW-0472">Membrane</keyword>
<reference evidence="5" key="2">
    <citation type="submission" date="2023-01" db="EMBL/GenBank/DDBJ databases">
        <authorList>
            <person name="Sun Q."/>
            <person name="Evtushenko L."/>
        </authorList>
    </citation>
    <scope>NUCLEOTIDE SEQUENCE</scope>
    <source>
        <strain evidence="5">VKM B-1513</strain>
    </source>
</reference>
<proteinExistence type="predicted"/>
<dbReference type="EMBL" id="BSFE01000006">
    <property type="protein sequence ID" value="GLK52744.1"/>
    <property type="molecule type" value="Genomic_DNA"/>
</dbReference>
<dbReference type="Gene3D" id="1.10.10.10">
    <property type="entry name" value="Winged helix-like DNA-binding domain superfamily/Winged helix DNA-binding domain"/>
    <property type="match status" value="1"/>
</dbReference>
<evidence type="ECO:0000256" key="1">
    <source>
        <dbReference type="ARBA" id="ARBA00023125"/>
    </source>
</evidence>
<comment type="caution">
    <text evidence="5">The sequence shown here is derived from an EMBL/GenBank/DDBJ whole genome shotgun (WGS) entry which is preliminary data.</text>
</comment>
<evidence type="ECO:0000313" key="6">
    <source>
        <dbReference type="Proteomes" id="UP001143486"/>
    </source>
</evidence>
<keyword evidence="3" id="KW-1133">Transmembrane helix</keyword>
<dbReference type="AlphaFoldDB" id="A0A9W6INF9"/>
<protein>
    <recommendedName>
        <fullName evidence="4">OmpR/PhoB-type domain-containing protein</fullName>
    </recommendedName>
</protein>
<dbReference type="CDD" id="cd00383">
    <property type="entry name" value="trans_reg_C"/>
    <property type="match status" value="1"/>
</dbReference>
<keyword evidence="6" id="KW-1185">Reference proteome</keyword>
<keyword evidence="1 2" id="KW-0238">DNA-binding</keyword>
<feature type="transmembrane region" description="Helical" evidence="3">
    <location>
        <begin position="89"/>
        <end position="108"/>
    </location>
</feature>
<reference evidence="5" key="1">
    <citation type="journal article" date="2014" name="Int. J. Syst. Evol. Microbiol.">
        <title>Complete genome sequence of Corynebacterium casei LMG S-19264T (=DSM 44701T), isolated from a smear-ripened cheese.</title>
        <authorList>
            <consortium name="US DOE Joint Genome Institute (JGI-PGF)"/>
            <person name="Walter F."/>
            <person name="Albersmeier A."/>
            <person name="Kalinowski J."/>
            <person name="Ruckert C."/>
        </authorList>
    </citation>
    <scope>NUCLEOTIDE SEQUENCE</scope>
    <source>
        <strain evidence="5">VKM B-1513</strain>
    </source>
</reference>
<sequence>MRVLCYLCAHADRAVGRAELVREVWQVSHVSEHAVHNTISTLRQALGDSVRAPRYIRTERLAGYRIIGPLTADATEPALTAAESRQWRFGWRTALLITCAAITGLFLIRREPAPTLEDWLSNPPQNWEVEVTGER</sequence>
<organism evidence="5 6">
    <name type="scientific">Maricaulis virginensis</name>
    <dbReference type="NCBI Taxonomy" id="144022"/>
    <lineage>
        <taxon>Bacteria</taxon>
        <taxon>Pseudomonadati</taxon>
        <taxon>Pseudomonadota</taxon>
        <taxon>Alphaproteobacteria</taxon>
        <taxon>Maricaulales</taxon>
        <taxon>Maricaulaceae</taxon>
        <taxon>Maricaulis</taxon>
    </lineage>
</organism>
<dbReference type="InterPro" id="IPR016032">
    <property type="entry name" value="Sig_transdc_resp-reg_C-effctor"/>
</dbReference>
<gene>
    <name evidence="5" type="ORF">GCM10017621_22520</name>
</gene>
<name>A0A9W6INF9_9PROT</name>
<evidence type="ECO:0000313" key="5">
    <source>
        <dbReference type="EMBL" id="GLK52744.1"/>
    </source>
</evidence>
<evidence type="ECO:0000256" key="2">
    <source>
        <dbReference type="PROSITE-ProRule" id="PRU01091"/>
    </source>
</evidence>
<dbReference type="InterPro" id="IPR036388">
    <property type="entry name" value="WH-like_DNA-bd_sf"/>
</dbReference>